<dbReference type="OrthoDB" id="672438at2"/>
<dbReference type="InterPro" id="IPR008565">
    <property type="entry name" value="TtsA-like_GH18_dom"/>
</dbReference>
<dbReference type="AlphaFoldDB" id="A0A562SHW2"/>
<evidence type="ECO:0000313" key="2">
    <source>
        <dbReference type="EMBL" id="TWI80524.1"/>
    </source>
</evidence>
<name>A0A562SHW2_9BACT</name>
<dbReference type="InterPro" id="IPR023346">
    <property type="entry name" value="Lysozyme-like_dom_sf"/>
</dbReference>
<dbReference type="Pfam" id="PF05838">
    <property type="entry name" value="Glyco_hydro_108"/>
    <property type="match status" value="1"/>
</dbReference>
<accession>A0A562SHW2</accession>
<keyword evidence="2" id="KW-0378">Hydrolase</keyword>
<proteinExistence type="predicted"/>
<dbReference type="RefSeq" id="WP_144887535.1">
    <property type="nucleotide sequence ID" value="NZ_VLLE01000005.1"/>
</dbReference>
<dbReference type="EMBL" id="VLLE01000005">
    <property type="protein sequence ID" value="TWI80524.1"/>
    <property type="molecule type" value="Genomic_DNA"/>
</dbReference>
<dbReference type="GO" id="GO:0016787">
    <property type="term" value="F:hydrolase activity"/>
    <property type="evidence" value="ECO:0007669"/>
    <property type="project" value="UniProtKB-KW"/>
</dbReference>
<dbReference type="SUPFAM" id="SSF53955">
    <property type="entry name" value="Lysozyme-like"/>
    <property type="match status" value="1"/>
</dbReference>
<evidence type="ECO:0000259" key="1">
    <source>
        <dbReference type="Pfam" id="PF05838"/>
    </source>
</evidence>
<dbReference type="Proteomes" id="UP000316167">
    <property type="component" value="Unassembled WGS sequence"/>
</dbReference>
<sequence>MSVQFTIAKEKTKDLEGGYWNDPSAGHTYAGITYKYNPNWPGWKRLFQLATSKYGSITRTPRYAKFDDEQLNKLIADYYFNRYWNGLMSGNLFRNQDIANFVYDFLLHKENDAVAVINYTAKQLQKNVAASKAKLSAAVITVANNAQEAFYNLLRRNRELYYRSPKSIPGTSIKSFSKQLADAFIRDRVNKFPAATKTTLQFPSFTLPWQSIKS</sequence>
<keyword evidence="3" id="KW-1185">Reference proteome</keyword>
<protein>
    <submittedName>
        <fullName evidence="2">Glycosyl hydrolase family 108</fullName>
    </submittedName>
</protein>
<dbReference type="Gene3D" id="1.20.141.10">
    <property type="entry name" value="Chitosanase, subunit A, domain 1"/>
    <property type="match status" value="1"/>
</dbReference>
<feature type="domain" description="TtsA-like Glycoside hydrolase family 108" evidence="1">
    <location>
        <begin position="13"/>
        <end position="106"/>
    </location>
</feature>
<evidence type="ECO:0000313" key="3">
    <source>
        <dbReference type="Proteomes" id="UP000316167"/>
    </source>
</evidence>
<comment type="caution">
    <text evidence="2">The sequence shown here is derived from an EMBL/GenBank/DDBJ whole genome shotgun (WGS) entry which is preliminary data.</text>
</comment>
<organism evidence="2 3">
    <name type="scientific">Lacibacter cauensis</name>
    <dbReference type="NCBI Taxonomy" id="510947"/>
    <lineage>
        <taxon>Bacteria</taxon>
        <taxon>Pseudomonadati</taxon>
        <taxon>Bacteroidota</taxon>
        <taxon>Chitinophagia</taxon>
        <taxon>Chitinophagales</taxon>
        <taxon>Chitinophagaceae</taxon>
        <taxon>Lacibacter</taxon>
    </lineage>
</organism>
<reference evidence="2 3" key="1">
    <citation type="journal article" date="2015" name="Stand. Genomic Sci.">
        <title>Genomic Encyclopedia of Bacterial and Archaeal Type Strains, Phase III: the genomes of soil and plant-associated and newly described type strains.</title>
        <authorList>
            <person name="Whitman W.B."/>
            <person name="Woyke T."/>
            <person name="Klenk H.P."/>
            <person name="Zhou Y."/>
            <person name="Lilburn T.G."/>
            <person name="Beck B.J."/>
            <person name="De Vos P."/>
            <person name="Vandamme P."/>
            <person name="Eisen J.A."/>
            <person name="Garrity G."/>
            <person name="Hugenholtz P."/>
            <person name="Kyrpides N.C."/>
        </authorList>
    </citation>
    <scope>NUCLEOTIDE SEQUENCE [LARGE SCALE GENOMIC DNA]</scope>
    <source>
        <strain evidence="2 3">CGMCC 1.7271</strain>
    </source>
</reference>
<gene>
    <name evidence="2" type="ORF">IQ13_3202</name>
</gene>